<dbReference type="EMBL" id="FPHX01000164">
    <property type="protein sequence ID" value="SFV85209.1"/>
    <property type="molecule type" value="Genomic_DNA"/>
</dbReference>
<reference evidence="1" key="1">
    <citation type="submission" date="2016-10" db="EMBL/GenBank/DDBJ databases">
        <authorList>
            <person name="de Groot N.N."/>
        </authorList>
    </citation>
    <scope>NUCLEOTIDE SEQUENCE</scope>
</reference>
<gene>
    <name evidence="1" type="ORF">MNB_SUP05-9-1174</name>
</gene>
<evidence type="ECO:0000313" key="1">
    <source>
        <dbReference type="EMBL" id="SFV85209.1"/>
    </source>
</evidence>
<sequence>MTNTNLVIEIFCKKLIIIRIKMNDGYYITLLPIVATTND</sequence>
<dbReference type="AlphaFoldDB" id="A0A1W1DUH2"/>
<protein>
    <submittedName>
        <fullName evidence="1">Uncharacterized protein</fullName>
    </submittedName>
</protein>
<name>A0A1W1DUH2_9ZZZZ</name>
<organism evidence="1">
    <name type="scientific">hydrothermal vent metagenome</name>
    <dbReference type="NCBI Taxonomy" id="652676"/>
    <lineage>
        <taxon>unclassified sequences</taxon>
        <taxon>metagenomes</taxon>
        <taxon>ecological metagenomes</taxon>
    </lineage>
</organism>
<accession>A0A1W1DUH2</accession>
<proteinExistence type="predicted"/>